<comment type="caution">
    <text evidence="1">The sequence shown here is derived from an EMBL/GenBank/DDBJ whole genome shotgun (WGS) entry which is preliminary data.</text>
</comment>
<dbReference type="Proteomes" id="UP000604046">
    <property type="component" value="Unassembled WGS sequence"/>
</dbReference>
<organism evidence="1 2">
    <name type="scientific">Symbiodinium natans</name>
    <dbReference type="NCBI Taxonomy" id="878477"/>
    <lineage>
        <taxon>Eukaryota</taxon>
        <taxon>Sar</taxon>
        <taxon>Alveolata</taxon>
        <taxon>Dinophyceae</taxon>
        <taxon>Suessiales</taxon>
        <taxon>Symbiodiniaceae</taxon>
        <taxon>Symbiodinium</taxon>
    </lineage>
</organism>
<name>A0A812NT11_9DINO</name>
<dbReference type="OrthoDB" id="421282at2759"/>
<sequence>MPLPTYGPAGGLSFASRSLAEWHWQRATGTMFQVWQPPGVIFGCLKKEHYAQGRKVPAWDDWGLGDRQVPCRLVIRALAGRWILWKAMQQRQESWILADGDDSHLFNAFMRAMDFYNVDALEPEDKILFKK</sequence>
<evidence type="ECO:0000313" key="1">
    <source>
        <dbReference type="EMBL" id="CAE7321281.1"/>
    </source>
</evidence>
<proteinExistence type="predicted"/>
<dbReference type="EMBL" id="CAJNDS010002092">
    <property type="protein sequence ID" value="CAE7321281.1"/>
    <property type="molecule type" value="Genomic_DNA"/>
</dbReference>
<accession>A0A812NT11</accession>
<protein>
    <submittedName>
        <fullName evidence="1">GIP protein</fullName>
    </submittedName>
</protein>
<reference evidence="1" key="1">
    <citation type="submission" date="2021-02" db="EMBL/GenBank/DDBJ databases">
        <authorList>
            <person name="Dougan E. K."/>
            <person name="Rhodes N."/>
            <person name="Thang M."/>
            <person name="Chan C."/>
        </authorList>
    </citation>
    <scope>NUCLEOTIDE SEQUENCE</scope>
</reference>
<dbReference type="AlphaFoldDB" id="A0A812NT11"/>
<keyword evidence="2" id="KW-1185">Reference proteome</keyword>
<evidence type="ECO:0000313" key="2">
    <source>
        <dbReference type="Proteomes" id="UP000604046"/>
    </source>
</evidence>
<gene>
    <name evidence="1" type="primary">GIP</name>
    <name evidence="1" type="ORF">SNAT2548_LOCUS16837</name>
</gene>